<dbReference type="STRING" id="36849.OXPF_18990"/>
<dbReference type="EMBL" id="LKET01000029">
    <property type="protein sequence ID" value="KPU44813.1"/>
    <property type="molecule type" value="Genomic_DNA"/>
</dbReference>
<dbReference type="Pfam" id="PF01476">
    <property type="entry name" value="LysM"/>
    <property type="match status" value="2"/>
</dbReference>
<dbReference type="InterPro" id="IPR036779">
    <property type="entry name" value="LysM_dom_sf"/>
</dbReference>
<feature type="domain" description="LysM" evidence="2">
    <location>
        <begin position="302"/>
        <end position="351"/>
    </location>
</feature>
<evidence type="ECO:0000259" key="2">
    <source>
        <dbReference type="PROSITE" id="PS51782"/>
    </source>
</evidence>
<dbReference type="SMART" id="SM00257">
    <property type="entry name" value="LysM"/>
    <property type="match status" value="2"/>
</dbReference>
<comment type="caution">
    <text evidence="3">The sequence shown here is derived from an EMBL/GenBank/DDBJ whole genome shotgun (WGS) entry which is preliminary data.</text>
</comment>
<dbReference type="AlphaFoldDB" id="A0A0P8X1X8"/>
<dbReference type="PANTHER" id="PTHR34700">
    <property type="entry name" value="POTASSIUM BINDING PROTEIN KBP"/>
    <property type="match status" value="1"/>
</dbReference>
<dbReference type="RefSeq" id="WP_201779696.1">
    <property type="nucleotide sequence ID" value="NZ_LKET01000029.1"/>
</dbReference>
<name>A0A0P8X1X8_9CLOT</name>
<feature type="compositionally biased region" description="Pro residues" evidence="1">
    <location>
        <begin position="156"/>
        <end position="228"/>
    </location>
</feature>
<keyword evidence="4" id="KW-1185">Reference proteome</keyword>
<evidence type="ECO:0000313" key="3">
    <source>
        <dbReference type="EMBL" id="KPU44813.1"/>
    </source>
</evidence>
<proteinExistence type="predicted"/>
<feature type="domain" description="LysM" evidence="2">
    <location>
        <begin position="237"/>
        <end position="287"/>
    </location>
</feature>
<dbReference type="PRINTS" id="PR01217">
    <property type="entry name" value="PRICHEXTENSN"/>
</dbReference>
<sequence length="353" mass="37967">MKITKTISLTLLVVLFIFTAIPSTVLGAVPADKYTYSLSGKIDAETKTLQFEPSPAEEYEVVYVEANAEVKFTPKETMSASIRAYDPDGFYSGSLMWTIDGQEVAATEIEANKTASAILTEYFWGMEPYYVFSFGDADNTTKIVYKVTDGVAPTQEPTPAPTPETTPVPTPETTPVPTPEPTPAPAPELTPVPTPEPTPAPAPETTPVPTPEPTPAPAPETTPVPTPEPAAESQGNIIYTVQAGDTLGTIALNHYGSYGYHTKIYNANAELLKKNNNHLIAGMNLVLPGDGMLPALKSENGTVYTVQAGDTLGKIAAEYYGDSSKYINIYEANKDRIKNPNLIFEGQKIVITK</sequence>
<evidence type="ECO:0000313" key="4">
    <source>
        <dbReference type="Proteomes" id="UP000050326"/>
    </source>
</evidence>
<dbReference type="SUPFAM" id="SSF54106">
    <property type="entry name" value="LysM domain"/>
    <property type="match status" value="1"/>
</dbReference>
<organism evidence="3 4">
    <name type="scientific">Oxobacter pfennigii</name>
    <dbReference type="NCBI Taxonomy" id="36849"/>
    <lineage>
        <taxon>Bacteria</taxon>
        <taxon>Bacillati</taxon>
        <taxon>Bacillota</taxon>
        <taxon>Clostridia</taxon>
        <taxon>Eubacteriales</taxon>
        <taxon>Clostridiaceae</taxon>
        <taxon>Oxobacter</taxon>
    </lineage>
</organism>
<evidence type="ECO:0000256" key="1">
    <source>
        <dbReference type="SAM" id="MobiDB-lite"/>
    </source>
</evidence>
<reference evidence="3 4" key="1">
    <citation type="submission" date="2015-09" db="EMBL/GenBank/DDBJ databases">
        <title>Genome sequence of Oxobacter pfennigii DSM 3222.</title>
        <authorList>
            <person name="Poehlein A."/>
            <person name="Bengelsdorf F.R."/>
            <person name="Schiel-Bengelsdorf B."/>
            <person name="Duerre P."/>
            <person name="Daniel R."/>
        </authorList>
    </citation>
    <scope>NUCLEOTIDE SEQUENCE [LARGE SCALE GENOMIC DNA]</scope>
    <source>
        <strain evidence="3 4">DSM 3222</strain>
    </source>
</reference>
<accession>A0A0P8X1X8</accession>
<dbReference type="Gene3D" id="3.10.350.10">
    <property type="entry name" value="LysM domain"/>
    <property type="match status" value="2"/>
</dbReference>
<feature type="region of interest" description="Disordered" evidence="1">
    <location>
        <begin position="151"/>
        <end position="231"/>
    </location>
</feature>
<gene>
    <name evidence="3" type="ORF">OXPF_18990</name>
</gene>
<dbReference type="PANTHER" id="PTHR34700:SF4">
    <property type="entry name" value="PHAGE-LIKE ELEMENT PBSX PROTEIN XKDP"/>
    <property type="match status" value="1"/>
</dbReference>
<dbReference type="InterPro" id="IPR018392">
    <property type="entry name" value="LysM"/>
</dbReference>
<dbReference type="InterPro" id="IPR052196">
    <property type="entry name" value="Bact_Kbp"/>
</dbReference>
<dbReference type="PROSITE" id="PS51782">
    <property type="entry name" value="LYSM"/>
    <property type="match status" value="2"/>
</dbReference>
<dbReference type="Proteomes" id="UP000050326">
    <property type="component" value="Unassembled WGS sequence"/>
</dbReference>
<dbReference type="CDD" id="cd00118">
    <property type="entry name" value="LysM"/>
    <property type="match status" value="2"/>
</dbReference>
<protein>
    <submittedName>
        <fullName evidence="3">LysM domain/BON superfamily protein</fullName>
    </submittedName>
</protein>